<accession>A0A375JAI5</accession>
<dbReference type="Gene3D" id="3.10.50.40">
    <property type="match status" value="1"/>
</dbReference>
<dbReference type="EC" id="5.2.1.8" evidence="3"/>
<evidence type="ECO:0000259" key="6">
    <source>
        <dbReference type="PROSITE" id="PS50198"/>
    </source>
</evidence>
<dbReference type="PANTHER" id="PTHR47245:SF2">
    <property type="entry name" value="PEPTIDYL-PROLYL CIS-TRANS ISOMERASE HP_0175-RELATED"/>
    <property type="match status" value="1"/>
</dbReference>
<proteinExistence type="inferred from homology"/>
<dbReference type="PROSITE" id="PS50198">
    <property type="entry name" value="PPIC_PPIASE_2"/>
    <property type="match status" value="1"/>
</dbReference>
<evidence type="ECO:0000313" key="7">
    <source>
        <dbReference type="EMBL" id="SPS00973.1"/>
    </source>
</evidence>
<sequence>MPVTVNGVELRDADIERELDHHHDAANPAKMATISAILRLLVREEADRIGLSVPGQDDSNDDALAMALLEREAGIPEPDEASCRRHYDSRPERFRDGEWVEADHILFQVTPRVPLDALREIAAQTLALVRGDPSSFAQHARALSNCPSGNNGGRLGRVFRGETAPEFERALFAAQHDGVMPQLVETRFGLHIVRILERCPGTRLPFDAVRGDIACALATAARDRAWKQYASLLIGRARIEGIELEGADSPLVQ</sequence>
<dbReference type="Proteomes" id="UP000256805">
    <property type="component" value="Unassembled WGS sequence"/>
</dbReference>
<protein>
    <recommendedName>
        <fullName evidence="3">peptidylprolyl isomerase</fullName>
        <ecNumber evidence="3">5.2.1.8</ecNumber>
    </recommendedName>
</protein>
<dbReference type="RefSeq" id="WP_116385684.1">
    <property type="nucleotide sequence ID" value="NZ_LS483234.1"/>
</dbReference>
<comment type="similarity">
    <text evidence="2">Belongs to the PpiC/parvulin rotamase family.</text>
</comment>
<evidence type="ECO:0000256" key="4">
    <source>
        <dbReference type="ARBA" id="ARBA00023110"/>
    </source>
</evidence>
<comment type="catalytic activity">
    <reaction evidence="1">
        <text>[protein]-peptidylproline (omega=180) = [protein]-peptidylproline (omega=0)</text>
        <dbReference type="Rhea" id="RHEA:16237"/>
        <dbReference type="Rhea" id="RHEA-COMP:10747"/>
        <dbReference type="Rhea" id="RHEA-COMP:10748"/>
        <dbReference type="ChEBI" id="CHEBI:83833"/>
        <dbReference type="ChEBI" id="CHEBI:83834"/>
        <dbReference type="EC" id="5.2.1.8"/>
    </reaction>
</comment>
<dbReference type="PANTHER" id="PTHR47245">
    <property type="entry name" value="PEPTIDYLPROLYL ISOMERASE"/>
    <property type="match status" value="1"/>
</dbReference>
<evidence type="ECO:0000256" key="2">
    <source>
        <dbReference type="ARBA" id="ARBA00007656"/>
    </source>
</evidence>
<gene>
    <name evidence="7" type="primary">ppiC</name>
    <name evidence="7" type="ORF">CBM2634_B170300</name>
</gene>
<evidence type="ECO:0000256" key="5">
    <source>
        <dbReference type="PROSITE-ProRule" id="PRU00278"/>
    </source>
</evidence>
<evidence type="ECO:0000313" key="8">
    <source>
        <dbReference type="Proteomes" id="UP000256805"/>
    </source>
</evidence>
<reference evidence="7 8" key="1">
    <citation type="submission" date="2018-01" db="EMBL/GenBank/DDBJ databases">
        <authorList>
            <person name="Gaut B.S."/>
            <person name="Morton B.R."/>
            <person name="Clegg M.T."/>
            <person name="Duvall M.R."/>
        </authorList>
    </citation>
    <scope>NUCLEOTIDE SEQUENCE [LARGE SCALE GENOMIC DNA]</scope>
    <source>
        <strain evidence="7">Cupriavidus taiwanensis cmp 52</strain>
    </source>
</reference>
<dbReference type="AlphaFoldDB" id="A0A375JAI5"/>
<keyword evidence="4 5" id="KW-0697">Rotamase</keyword>
<dbReference type="InterPro" id="IPR000297">
    <property type="entry name" value="PPIase_PpiC"/>
</dbReference>
<organism evidence="7 8">
    <name type="scientific">Cupriavidus taiwanensis</name>
    <dbReference type="NCBI Taxonomy" id="164546"/>
    <lineage>
        <taxon>Bacteria</taxon>
        <taxon>Pseudomonadati</taxon>
        <taxon>Pseudomonadota</taxon>
        <taxon>Betaproteobacteria</taxon>
        <taxon>Burkholderiales</taxon>
        <taxon>Burkholderiaceae</taxon>
        <taxon>Cupriavidus</taxon>
    </lineage>
</organism>
<keyword evidence="5 7" id="KW-0413">Isomerase</keyword>
<dbReference type="InterPro" id="IPR046357">
    <property type="entry name" value="PPIase_dom_sf"/>
</dbReference>
<dbReference type="SUPFAM" id="SSF54534">
    <property type="entry name" value="FKBP-like"/>
    <property type="match status" value="1"/>
</dbReference>
<name>A0A375JAI5_9BURK</name>
<evidence type="ECO:0000256" key="3">
    <source>
        <dbReference type="ARBA" id="ARBA00013194"/>
    </source>
</evidence>
<dbReference type="InterPro" id="IPR050245">
    <property type="entry name" value="PrsA_foldase"/>
</dbReference>
<dbReference type="GO" id="GO:0003755">
    <property type="term" value="F:peptidyl-prolyl cis-trans isomerase activity"/>
    <property type="evidence" value="ECO:0007669"/>
    <property type="project" value="UniProtKB-KW"/>
</dbReference>
<feature type="domain" description="PpiC" evidence="6">
    <location>
        <begin position="97"/>
        <end position="197"/>
    </location>
</feature>
<evidence type="ECO:0000256" key="1">
    <source>
        <dbReference type="ARBA" id="ARBA00000971"/>
    </source>
</evidence>
<dbReference type="EMBL" id="OVTA01000040">
    <property type="protein sequence ID" value="SPS00973.1"/>
    <property type="molecule type" value="Genomic_DNA"/>
</dbReference>
<dbReference type="Pfam" id="PF00639">
    <property type="entry name" value="Rotamase"/>
    <property type="match status" value="1"/>
</dbReference>